<comment type="caution">
    <text evidence="8">The sequence shown here is derived from an EMBL/GenBank/DDBJ whole genome shotgun (WGS) entry which is preliminary data.</text>
</comment>
<dbReference type="Pfam" id="PF07687">
    <property type="entry name" value="M20_dimer"/>
    <property type="match status" value="1"/>
</dbReference>
<dbReference type="EC" id="3.5.1.87" evidence="8"/>
<dbReference type="GO" id="GO:0046872">
    <property type="term" value="F:metal ion binding"/>
    <property type="evidence" value="ECO:0007669"/>
    <property type="project" value="UniProtKB-KW"/>
</dbReference>
<dbReference type="SUPFAM" id="SSF53187">
    <property type="entry name" value="Zn-dependent exopeptidases"/>
    <property type="match status" value="1"/>
</dbReference>
<dbReference type="Gene3D" id="3.30.70.360">
    <property type="match status" value="1"/>
</dbReference>
<dbReference type="EMBL" id="LQYY01000027">
    <property type="protein sequence ID" value="KYD34732.1"/>
    <property type="molecule type" value="Genomic_DNA"/>
</dbReference>
<evidence type="ECO:0000313" key="8">
    <source>
        <dbReference type="EMBL" id="KYD34732.1"/>
    </source>
</evidence>
<evidence type="ECO:0000256" key="5">
    <source>
        <dbReference type="ARBA" id="ARBA00022801"/>
    </source>
</evidence>
<keyword evidence="4" id="KW-0479">Metal-binding</keyword>
<dbReference type="GO" id="GO:0050538">
    <property type="term" value="F:N-carbamoyl-L-amino-acid hydrolase activity"/>
    <property type="evidence" value="ECO:0007669"/>
    <property type="project" value="UniProtKB-EC"/>
</dbReference>
<dbReference type="PANTHER" id="PTHR32494:SF19">
    <property type="entry name" value="ALLANTOATE DEIMINASE-RELATED"/>
    <property type="match status" value="1"/>
</dbReference>
<sequence length="368" mass="39790">MVAQWMKEAGMDVRKDGMNNLIGRYEGKDRDAPILLVGSHLDSVVEGGKYDGILGVVAAIEAVHTLHWHGIRPNCSIEVVGFSDEEGARFHTTLLGSRAMTGHLRPEELLAKDDQGTTLAEAMEQLGMNPHHYRAAVRDPRTIRGYIELHIEQGPVLEQIGQACGAVSGIAGQSRYTFRIEGKSGHAGTVPIQWRKDALAGAAEVILAAEQMASQCDQLMMTVGKLSVFPGVSNVIPGAVEGTVDIRSIDDELRKSAINEFVRKCENIAQRRGLVCRFTEVMDSPAVLCSGHLTNVITDVLKEHGMAPVKLVSGAGHDAMALASITDVGMIFVRCKDGLSHHPDEFVSVEDIETGTNVLLDVIRKLTA</sequence>
<dbReference type="Proteomes" id="UP000075517">
    <property type="component" value="Unassembled WGS sequence"/>
</dbReference>
<gene>
    <name evidence="8" type="ORF">B4114_3040</name>
</gene>
<dbReference type="AlphaFoldDB" id="A0A150NDR8"/>
<comment type="similarity">
    <text evidence="2">Belongs to the peptidase M20 family.</text>
</comment>
<dbReference type="InterPro" id="IPR011650">
    <property type="entry name" value="Peptidase_M20_dimer"/>
</dbReference>
<dbReference type="PATRIC" id="fig|1422.17.peg.2142"/>
<evidence type="ECO:0000256" key="1">
    <source>
        <dbReference type="ARBA" id="ARBA00001936"/>
    </source>
</evidence>
<organism evidence="8 9">
    <name type="scientific">Geobacillus stearothermophilus</name>
    <name type="common">Bacillus stearothermophilus</name>
    <dbReference type="NCBI Taxonomy" id="1422"/>
    <lineage>
        <taxon>Bacteria</taxon>
        <taxon>Bacillati</taxon>
        <taxon>Bacillota</taxon>
        <taxon>Bacilli</taxon>
        <taxon>Bacillales</taxon>
        <taxon>Anoxybacillaceae</taxon>
        <taxon>Geobacillus</taxon>
    </lineage>
</organism>
<name>A0A150NDR8_GEOSE</name>
<reference evidence="8 9" key="1">
    <citation type="submission" date="2016-01" db="EMBL/GenBank/DDBJ databases">
        <title>Draft Genome Sequences of Seven Thermophilic Sporeformers Isolated from Foods.</title>
        <authorList>
            <person name="Berendsen E.M."/>
            <person name="Wells-Bennik M.H."/>
            <person name="Krawcyk A.O."/>
            <person name="De Jong A."/>
            <person name="Holsappel S."/>
            <person name="Eijlander R.T."/>
            <person name="Kuipers O.P."/>
        </authorList>
    </citation>
    <scope>NUCLEOTIDE SEQUENCE [LARGE SCALE GENOMIC DNA]</scope>
    <source>
        <strain evidence="8 9">B4114</strain>
    </source>
</reference>
<comment type="subunit">
    <text evidence="3">Homodimer.</text>
</comment>
<evidence type="ECO:0000256" key="6">
    <source>
        <dbReference type="ARBA" id="ARBA00023211"/>
    </source>
</evidence>
<dbReference type="Pfam" id="PF01546">
    <property type="entry name" value="Peptidase_M20"/>
    <property type="match status" value="1"/>
</dbReference>
<keyword evidence="5 8" id="KW-0378">Hydrolase</keyword>
<evidence type="ECO:0000256" key="3">
    <source>
        <dbReference type="ARBA" id="ARBA00011738"/>
    </source>
</evidence>
<evidence type="ECO:0000256" key="4">
    <source>
        <dbReference type="ARBA" id="ARBA00022723"/>
    </source>
</evidence>
<dbReference type="NCBIfam" id="TIGR01879">
    <property type="entry name" value="hydantase"/>
    <property type="match status" value="1"/>
</dbReference>
<dbReference type="PANTHER" id="PTHR32494">
    <property type="entry name" value="ALLANTOATE DEIMINASE-RELATED"/>
    <property type="match status" value="1"/>
</dbReference>
<dbReference type="GO" id="GO:0016813">
    <property type="term" value="F:hydrolase activity, acting on carbon-nitrogen (but not peptide) bonds, in linear amidines"/>
    <property type="evidence" value="ECO:0007669"/>
    <property type="project" value="InterPro"/>
</dbReference>
<keyword evidence="6" id="KW-0464">Manganese</keyword>
<proteinExistence type="inferred from homology"/>
<dbReference type="Gene3D" id="3.40.630.10">
    <property type="entry name" value="Zn peptidases"/>
    <property type="match status" value="1"/>
</dbReference>
<dbReference type="CDD" id="cd03884">
    <property type="entry name" value="M20_bAS"/>
    <property type="match status" value="1"/>
</dbReference>
<dbReference type="InterPro" id="IPR036264">
    <property type="entry name" value="Bact_exopeptidase_dim_dom"/>
</dbReference>
<dbReference type="NCBIfam" id="NF006771">
    <property type="entry name" value="PRK09290.1-5"/>
    <property type="match status" value="1"/>
</dbReference>
<dbReference type="SUPFAM" id="SSF55031">
    <property type="entry name" value="Bacterial exopeptidase dimerisation domain"/>
    <property type="match status" value="1"/>
</dbReference>
<accession>A0A150NDR8</accession>
<protein>
    <submittedName>
        <fullName evidence="8">N-carbamoyl-L-amino acid hydrolase</fullName>
        <ecNumber evidence="8">3.5.1.87</ecNumber>
    </submittedName>
</protein>
<evidence type="ECO:0000256" key="2">
    <source>
        <dbReference type="ARBA" id="ARBA00006153"/>
    </source>
</evidence>
<evidence type="ECO:0000313" key="9">
    <source>
        <dbReference type="Proteomes" id="UP000075517"/>
    </source>
</evidence>
<dbReference type="InterPro" id="IPR010158">
    <property type="entry name" value="Amidase_Cbmase"/>
</dbReference>
<dbReference type="InterPro" id="IPR002933">
    <property type="entry name" value="Peptidase_M20"/>
</dbReference>
<evidence type="ECO:0000259" key="7">
    <source>
        <dbReference type="Pfam" id="PF07687"/>
    </source>
</evidence>
<comment type="cofactor">
    <cofactor evidence="1">
        <name>Mn(2+)</name>
        <dbReference type="ChEBI" id="CHEBI:29035"/>
    </cofactor>
</comment>
<feature type="domain" description="Peptidase M20 dimerisation" evidence="7">
    <location>
        <begin position="172"/>
        <end position="269"/>
    </location>
</feature>